<evidence type="ECO:0000256" key="1">
    <source>
        <dbReference type="ARBA" id="ARBA00022723"/>
    </source>
</evidence>
<keyword evidence="8" id="KW-1185">Reference proteome</keyword>
<dbReference type="InterPro" id="IPR036236">
    <property type="entry name" value="Znf_C2H2_sf"/>
</dbReference>
<dbReference type="HOGENOM" id="CLU_875360_0_0_1"/>
<proteinExistence type="predicted"/>
<accession>A0A0E0MP05</accession>
<dbReference type="EnsemblPlants" id="OPUNC12G15360.1">
    <property type="protein sequence ID" value="OPUNC12G15360.1"/>
    <property type="gene ID" value="OPUNC12G15360"/>
</dbReference>
<dbReference type="GO" id="GO:0006357">
    <property type="term" value="P:regulation of transcription by RNA polymerase II"/>
    <property type="evidence" value="ECO:0007669"/>
    <property type="project" value="TreeGrafter"/>
</dbReference>
<feature type="compositionally biased region" description="Polar residues" evidence="5">
    <location>
        <begin position="216"/>
        <end position="238"/>
    </location>
</feature>
<feature type="region of interest" description="Disordered" evidence="5">
    <location>
        <begin position="310"/>
        <end position="340"/>
    </location>
</feature>
<feature type="region of interest" description="Disordered" evidence="5">
    <location>
        <begin position="214"/>
        <end position="246"/>
    </location>
</feature>
<evidence type="ECO:0000256" key="3">
    <source>
        <dbReference type="ARBA" id="ARBA00022833"/>
    </source>
</evidence>
<dbReference type="eggNOG" id="ENOG502R4N0">
    <property type="taxonomic scope" value="Eukaryota"/>
</dbReference>
<protein>
    <recommendedName>
        <fullName evidence="6">BED-type domain-containing protein</fullName>
    </recommendedName>
</protein>
<reference evidence="7" key="2">
    <citation type="submission" date="2018-05" db="EMBL/GenBank/DDBJ databases">
        <title>OpunRS2 (Oryza punctata Reference Sequence Version 2).</title>
        <authorList>
            <person name="Zhang J."/>
            <person name="Kudrna D."/>
            <person name="Lee S."/>
            <person name="Talag J."/>
            <person name="Welchert J."/>
            <person name="Wing R.A."/>
        </authorList>
    </citation>
    <scope>NUCLEOTIDE SEQUENCE [LARGE SCALE GENOMIC DNA]</scope>
</reference>
<dbReference type="SUPFAM" id="SSF101941">
    <property type="entry name" value="NAC domain"/>
    <property type="match status" value="1"/>
</dbReference>
<dbReference type="STRING" id="4537.A0A0E0MP05"/>
<keyword evidence="2 4" id="KW-0863">Zinc-finger</keyword>
<dbReference type="GO" id="GO:1990837">
    <property type="term" value="F:sequence-specific double-stranded DNA binding"/>
    <property type="evidence" value="ECO:0007669"/>
    <property type="project" value="TreeGrafter"/>
</dbReference>
<feature type="domain" description="BED-type" evidence="6">
    <location>
        <begin position="244"/>
        <end position="297"/>
    </location>
</feature>
<dbReference type="InterPro" id="IPR053031">
    <property type="entry name" value="Cuticle_assoc_protein"/>
</dbReference>
<dbReference type="Proteomes" id="UP000026962">
    <property type="component" value="Chromosome 12"/>
</dbReference>
<dbReference type="GO" id="GO:0008270">
    <property type="term" value="F:zinc ion binding"/>
    <property type="evidence" value="ECO:0007669"/>
    <property type="project" value="UniProtKB-KW"/>
</dbReference>
<dbReference type="GO" id="GO:0005634">
    <property type="term" value="C:nucleus"/>
    <property type="evidence" value="ECO:0007669"/>
    <property type="project" value="TreeGrafter"/>
</dbReference>
<evidence type="ECO:0000256" key="5">
    <source>
        <dbReference type="SAM" id="MobiDB-lite"/>
    </source>
</evidence>
<evidence type="ECO:0000313" key="8">
    <source>
        <dbReference type="Proteomes" id="UP000026962"/>
    </source>
</evidence>
<dbReference type="Gene3D" id="2.170.150.80">
    <property type="entry name" value="NAC domain"/>
    <property type="match status" value="1"/>
</dbReference>
<dbReference type="InterPro" id="IPR036093">
    <property type="entry name" value="NAC_dom_sf"/>
</dbReference>
<sequence>MAPNVAVGGSNSMGNEGARTGLSEEIVDPSIFAASDQDTIAYLAKVRELLGTSKVVNHHLDGKRPSELPSCFLSSEHFLLTTAINSLFRQNSWTEVPGGFSAIRATTDDAEYMGAKKVLEFREQDGTRTGWIMVKYYLLCKRPNKKEKLSNSPFFNDGLVLCKVFQLKRPGPVRPKHEAEQLPTNQAFEVDIFYGLEAIIDLPADVLLPGEKQRNTHTCSRGGSCCNKSSSRGASSEEQPTKRHKPSNVWEHFTRIYTSDPKVVYAACHCCDRLFSGHSSNGTSHLRKHAESCTGKHLLQFSVLQPLRRPMEGEGEGIGGVPAESANQPAGLNADAAPGV</sequence>
<reference evidence="7" key="1">
    <citation type="submission" date="2015-04" db="UniProtKB">
        <authorList>
            <consortium name="EnsemblPlants"/>
        </authorList>
    </citation>
    <scope>IDENTIFICATION</scope>
</reference>
<dbReference type="PROSITE" id="PS50808">
    <property type="entry name" value="ZF_BED"/>
    <property type="match status" value="1"/>
</dbReference>
<dbReference type="InterPro" id="IPR003656">
    <property type="entry name" value="Znf_BED"/>
</dbReference>
<dbReference type="PANTHER" id="PTHR34396">
    <property type="entry name" value="OS03G0264950 PROTEIN-RELATED"/>
    <property type="match status" value="1"/>
</dbReference>
<evidence type="ECO:0000256" key="2">
    <source>
        <dbReference type="ARBA" id="ARBA00022771"/>
    </source>
</evidence>
<evidence type="ECO:0000259" key="6">
    <source>
        <dbReference type="PROSITE" id="PS50808"/>
    </source>
</evidence>
<keyword evidence="3" id="KW-0862">Zinc</keyword>
<dbReference type="PANTHER" id="PTHR34396:SF27">
    <property type="entry name" value="OS08G0208700 PROTEIN"/>
    <property type="match status" value="1"/>
</dbReference>
<evidence type="ECO:0000256" key="4">
    <source>
        <dbReference type="PROSITE-ProRule" id="PRU00027"/>
    </source>
</evidence>
<organism evidence="7">
    <name type="scientific">Oryza punctata</name>
    <name type="common">Red rice</name>
    <dbReference type="NCBI Taxonomy" id="4537"/>
    <lineage>
        <taxon>Eukaryota</taxon>
        <taxon>Viridiplantae</taxon>
        <taxon>Streptophyta</taxon>
        <taxon>Embryophyta</taxon>
        <taxon>Tracheophyta</taxon>
        <taxon>Spermatophyta</taxon>
        <taxon>Magnoliopsida</taxon>
        <taxon>Liliopsida</taxon>
        <taxon>Poales</taxon>
        <taxon>Poaceae</taxon>
        <taxon>BOP clade</taxon>
        <taxon>Oryzoideae</taxon>
        <taxon>Oryzeae</taxon>
        <taxon>Oryzinae</taxon>
        <taxon>Oryza</taxon>
    </lineage>
</organism>
<name>A0A0E0MP05_ORYPU</name>
<dbReference type="SMART" id="SM00614">
    <property type="entry name" value="ZnF_BED"/>
    <property type="match status" value="1"/>
</dbReference>
<dbReference type="AlphaFoldDB" id="A0A0E0MP05"/>
<keyword evidence="1" id="KW-0479">Metal-binding</keyword>
<dbReference type="SUPFAM" id="SSF57667">
    <property type="entry name" value="beta-beta-alpha zinc fingers"/>
    <property type="match status" value="1"/>
</dbReference>
<evidence type="ECO:0000313" key="7">
    <source>
        <dbReference type="EnsemblPlants" id="OPUNC12G15360.1"/>
    </source>
</evidence>
<dbReference type="Gramene" id="OPUNC12G15360.1">
    <property type="protein sequence ID" value="OPUNC12G15360.1"/>
    <property type="gene ID" value="OPUNC12G15360"/>
</dbReference>